<feature type="signal peptide" evidence="2">
    <location>
        <begin position="1"/>
        <end position="18"/>
    </location>
</feature>
<dbReference type="Proteomes" id="UP000046395">
    <property type="component" value="Unassembled WGS sequence"/>
</dbReference>
<proteinExistence type="predicted"/>
<accession>A0A5S6QND6</accession>
<organism evidence="3 4">
    <name type="scientific">Trichuris muris</name>
    <name type="common">Mouse whipworm</name>
    <dbReference type="NCBI Taxonomy" id="70415"/>
    <lineage>
        <taxon>Eukaryota</taxon>
        <taxon>Metazoa</taxon>
        <taxon>Ecdysozoa</taxon>
        <taxon>Nematoda</taxon>
        <taxon>Enoplea</taxon>
        <taxon>Dorylaimia</taxon>
        <taxon>Trichinellida</taxon>
        <taxon>Trichuridae</taxon>
        <taxon>Trichuris</taxon>
    </lineage>
</organism>
<feature type="chain" id="PRO_5024449671" evidence="2">
    <location>
        <begin position="19"/>
        <end position="113"/>
    </location>
</feature>
<dbReference type="WBParaSite" id="TMUE_2000008730.1">
    <property type="protein sequence ID" value="TMUE_2000008730.1"/>
    <property type="gene ID" value="WBGene00290398"/>
</dbReference>
<keyword evidence="3" id="KW-1185">Reference proteome</keyword>
<evidence type="ECO:0000313" key="4">
    <source>
        <dbReference type="WBParaSite" id="TMUE_2000008730.1"/>
    </source>
</evidence>
<reference evidence="4" key="1">
    <citation type="submission" date="2019-12" db="UniProtKB">
        <authorList>
            <consortium name="WormBaseParasite"/>
        </authorList>
    </citation>
    <scope>IDENTIFICATION</scope>
</reference>
<evidence type="ECO:0000313" key="3">
    <source>
        <dbReference type="Proteomes" id="UP000046395"/>
    </source>
</evidence>
<keyword evidence="2" id="KW-0732">Signal</keyword>
<protein>
    <submittedName>
        <fullName evidence="4">Uncharacterized protein</fullName>
    </submittedName>
</protein>
<dbReference type="AlphaFoldDB" id="A0A5S6QND6"/>
<name>A0A5S6QND6_TRIMR</name>
<evidence type="ECO:0000256" key="1">
    <source>
        <dbReference type="SAM" id="MobiDB-lite"/>
    </source>
</evidence>
<sequence length="113" mass="12332">MIIAFGLLFSLLVACGNSQQTVQDFIATGIGLRPALQKKVTPPPPVRQDKSVNASKIDETSQKGLTAIGRGRQKASPNGDFIPPLPDYSQTLVDKAVLLKLFYQMRLRTPKIP</sequence>
<evidence type="ECO:0000256" key="2">
    <source>
        <dbReference type="SAM" id="SignalP"/>
    </source>
</evidence>
<feature type="region of interest" description="Disordered" evidence="1">
    <location>
        <begin position="37"/>
        <end position="82"/>
    </location>
</feature>